<dbReference type="STRING" id="1442369.A0A0D2H827"/>
<dbReference type="EMBL" id="KN847477">
    <property type="protein sequence ID" value="KIX06563.1"/>
    <property type="molecule type" value="Genomic_DNA"/>
</dbReference>
<evidence type="ECO:0000313" key="2">
    <source>
        <dbReference type="EMBL" id="KIX06563.1"/>
    </source>
</evidence>
<accession>A0A0D2H827</accession>
<evidence type="ECO:0000313" key="3">
    <source>
        <dbReference type="Proteomes" id="UP000053617"/>
    </source>
</evidence>
<dbReference type="AlphaFoldDB" id="A0A0D2H827"/>
<dbReference type="OrthoDB" id="4757095at2759"/>
<dbReference type="PANTHER" id="PTHR38790:SF8">
    <property type="entry name" value="F-BOX DOMAIN-CONTAINING PROTEIN"/>
    <property type="match status" value="1"/>
</dbReference>
<dbReference type="HOGENOM" id="CLU_794538_0_0_1"/>
<dbReference type="RefSeq" id="XP_013273699.1">
    <property type="nucleotide sequence ID" value="XM_013418245.1"/>
</dbReference>
<sequence>MSSPSPVRVSNTPKRFPFFDLPGEIRNKIYDLMVPKSRVVITGSHPQKELAKLKSQEPWKKHKLPRYRLSETFTGDATGLALLFTCRQMNREAVEFIYSRITFCFDRIVTVNKFLNVIPTAGARSIEDLEIAHNGYGEPQWMVDREWKFRYDAKWRMLLVRIKQEVPSLQRLSVNLTVFDWPCRLETTERWARPLLDLAGDGLDLANVKLLHDRFHPEKTEAAARELENRMMTPEGRKKKVLENKRQEELERKRKQEARKKAQVLAIKIPLQNKTKTNMSVKKVVKSKGLQQYSWVQPSVAYC</sequence>
<evidence type="ECO:0000259" key="1">
    <source>
        <dbReference type="Pfam" id="PF24864"/>
    </source>
</evidence>
<reference evidence="2 3" key="1">
    <citation type="submission" date="2015-01" db="EMBL/GenBank/DDBJ databases">
        <title>The Genome Sequence of Rhinocladiella mackenzie CBS 650.93.</title>
        <authorList>
            <consortium name="The Broad Institute Genomics Platform"/>
            <person name="Cuomo C."/>
            <person name="de Hoog S."/>
            <person name="Gorbushina A."/>
            <person name="Stielow B."/>
            <person name="Teixiera M."/>
            <person name="Abouelleil A."/>
            <person name="Chapman S.B."/>
            <person name="Priest M."/>
            <person name="Young S.K."/>
            <person name="Wortman J."/>
            <person name="Nusbaum C."/>
            <person name="Birren B."/>
        </authorList>
    </citation>
    <scope>NUCLEOTIDE SEQUENCE [LARGE SCALE GENOMIC DNA]</scope>
    <source>
        <strain evidence="2 3">CBS 650.93</strain>
    </source>
</reference>
<dbReference type="InterPro" id="IPR056632">
    <property type="entry name" value="DUF7730"/>
</dbReference>
<protein>
    <submittedName>
        <fullName evidence="2">Rhinocladiella mackenziei CBS 650.93 unplaced genomic scaffold supercont1.3, whole genome shotgun sequence</fullName>
    </submittedName>
</protein>
<feature type="domain" description="DUF7730" evidence="1">
    <location>
        <begin position="17"/>
        <end position="178"/>
    </location>
</feature>
<dbReference type="PANTHER" id="PTHR38790">
    <property type="entry name" value="2EXR DOMAIN-CONTAINING PROTEIN-RELATED"/>
    <property type="match status" value="1"/>
</dbReference>
<dbReference type="GeneID" id="25292610"/>
<dbReference type="Pfam" id="PF24864">
    <property type="entry name" value="DUF7730"/>
    <property type="match status" value="1"/>
</dbReference>
<proteinExistence type="predicted"/>
<gene>
    <name evidence="2" type="ORF">Z518_04539</name>
</gene>
<dbReference type="Proteomes" id="UP000053617">
    <property type="component" value="Unassembled WGS sequence"/>
</dbReference>
<name>A0A0D2H827_9EURO</name>
<organism evidence="2 3">
    <name type="scientific">Rhinocladiella mackenziei CBS 650.93</name>
    <dbReference type="NCBI Taxonomy" id="1442369"/>
    <lineage>
        <taxon>Eukaryota</taxon>
        <taxon>Fungi</taxon>
        <taxon>Dikarya</taxon>
        <taxon>Ascomycota</taxon>
        <taxon>Pezizomycotina</taxon>
        <taxon>Eurotiomycetes</taxon>
        <taxon>Chaetothyriomycetidae</taxon>
        <taxon>Chaetothyriales</taxon>
        <taxon>Herpotrichiellaceae</taxon>
        <taxon>Rhinocladiella</taxon>
    </lineage>
</organism>
<keyword evidence="3" id="KW-1185">Reference proteome</keyword>
<dbReference type="VEuPathDB" id="FungiDB:Z518_04539"/>